<comment type="caution">
    <text evidence="1">The sequence shown here is derived from an EMBL/GenBank/DDBJ whole genome shotgun (WGS) entry which is preliminary data.</text>
</comment>
<dbReference type="Proteomes" id="UP000322997">
    <property type="component" value="Unassembled WGS sequence"/>
</dbReference>
<dbReference type="RefSeq" id="WP_148984989.1">
    <property type="nucleotide sequence ID" value="NZ_CP197480.1"/>
</dbReference>
<sequence>MDFSTFDELPDYMSEETLKKYFNQVIHYYDHTESVNKIDFSEGLYQLSERQWHTYKALDVVIKQKVDRIMIEVLDPPSYELMDKVTSIIAYLGHTESFQALKEIDQTNLGVDVRELIEETINELDGNIHHPYSGIE</sequence>
<dbReference type="EMBL" id="VTEQ01000002">
    <property type="protein sequence ID" value="TYS54922.1"/>
    <property type="molecule type" value="Genomic_DNA"/>
</dbReference>
<gene>
    <name evidence="1" type="ORF">FZC83_08205</name>
</gene>
<evidence type="ECO:0000313" key="2">
    <source>
        <dbReference type="Proteomes" id="UP000322997"/>
    </source>
</evidence>
<evidence type="ECO:0000313" key="1">
    <source>
        <dbReference type="EMBL" id="TYS54922.1"/>
    </source>
</evidence>
<accession>A0A5D4RZA9</accession>
<protein>
    <submittedName>
        <fullName evidence="1">Uncharacterized protein</fullName>
    </submittedName>
</protein>
<reference evidence="1 2" key="1">
    <citation type="submission" date="2019-08" db="EMBL/GenBank/DDBJ databases">
        <title>Bacillus genomes from the desert of Cuatro Cienegas, Coahuila.</title>
        <authorList>
            <person name="Olmedo-Alvarez G."/>
        </authorList>
    </citation>
    <scope>NUCLEOTIDE SEQUENCE [LARGE SCALE GENOMIC DNA]</scope>
    <source>
        <strain evidence="1 2">CH108_3D</strain>
    </source>
</reference>
<organism evidence="1 2">
    <name type="scientific">Rossellomorea marisflavi</name>
    <dbReference type="NCBI Taxonomy" id="189381"/>
    <lineage>
        <taxon>Bacteria</taxon>
        <taxon>Bacillati</taxon>
        <taxon>Bacillota</taxon>
        <taxon>Bacilli</taxon>
        <taxon>Bacillales</taxon>
        <taxon>Bacillaceae</taxon>
        <taxon>Rossellomorea</taxon>
    </lineage>
</organism>
<name>A0A5D4RZA9_9BACI</name>
<dbReference type="AlphaFoldDB" id="A0A5D4RZA9"/>
<proteinExistence type="predicted"/>